<dbReference type="EnsemblMetazoa" id="XM_038200872.1">
    <property type="protein sequence ID" value="XP_038056800.1"/>
    <property type="gene ID" value="LOC119728581"/>
</dbReference>
<dbReference type="CDD" id="cd02440">
    <property type="entry name" value="AdoMet_MTases"/>
    <property type="match status" value="1"/>
</dbReference>
<dbReference type="PANTHER" id="PTHR13369:SF0">
    <property type="entry name" value="GLUTATHIONE S-TRANSFERASE C-TERMINAL DOMAIN-CONTAINING PROTEIN"/>
    <property type="match status" value="1"/>
</dbReference>
<dbReference type="Pfam" id="PF13679">
    <property type="entry name" value="Methyltransf_32"/>
    <property type="match status" value="1"/>
</dbReference>
<feature type="compositionally biased region" description="Low complexity" evidence="2">
    <location>
        <begin position="362"/>
        <end position="373"/>
    </location>
</feature>
<dbReference type="EnsemblMetazoa" id="XM_038200875.1">
    <property type="protein sequence ID" value="XP_038056803.1"/>
    <property type="gene ID" value="LOC119728581"/>
</dbReference>
<dbReference type="RefSeq" id="XP_038056803.1">
    <property type="nucleotide sequence ID" value="XM_038200875.1"/>
</dbReference>
<dbReference type="OMA" id="CNISHER"/>
<dbReference type="RefSeq" id="XP_038056800.1">
    <property type="nucleotide sequence ID" value="XM_038200872.1"/>
</dbReference>
<dbReference type="Gene3D" id="3.40.50.150">
    <property type="entry name" value="Vaccinia Virus protein VP39"/>
    <property type="match status" value="1"/>
</dbReference>
<accession>A0A913ZZP1</accession>
<dbReference type="OrthoDB" id="206598at2759"/>
<dbReference type="EnsemblMetazoa" id="XM_038200874.1">
    <property type="protein sequence ID" value="XP_038056802.1"/>
    <property type="gene ID" value="LOC119728581"/>
</dbReference>
<dbReference type="PANTHER" id="PTHR13369">
    <property type="match status" value="1"/>
</dbReference>
<dbReference type="InterPro" id="IPR029063">
    <property type="entry name" value="SAM-dependent_MTases_sf"/>
</dbReference>
<comment type="similarity">
    <text evidence="1">Belongs to the GSTCD family.</text>
</comment>
<dbReference type="InterPro" id="IPR025714">
    <property type="entry name" value="Methyltranfer_dom"/>
</dbReference>
<evidence type="ECO:0000259" key="3">
    <source>
        <dbReference type="Pfam" id="PF13679"/>
    </source>
</evidence>
<dbReference type="InterPro" id="IPR036282">
    <property type="entry name" value="Glutathione-S-Trfase_C_sf"/>
</dbReference>
<evidence type="ECO:0000256" key="2">
    <source>
        <dbReference type="SAM" id="MobiDB-lite"/>
    </source>
</evidence>
<sequence length="777" mass="85862">MKEKLYLPLEGKYPTRQTQTILFLCQYCGYDSFDVSLVQTAAEGKLNHKEEHTDLHKVASAPKSTCQSQGLCLFQSCGTDTSVGQFADDGPTDSNTVEVPSVGRANVVDGPSSGCAGQDSESALRFDQPKANTSCAGFSEWLPQDFCCTLKNFQDIDWLAQQCQLPAVIGSGGLTSYSGLCAVLRRIVKKAHEKHPAKELEALLGFNQACLKKCSEVSPWTKLCEVDIYQDLTVNGSIPAAILELEKQLASPVVISSKLLRKMKVKQTRDCQQNQKVEQGKILESESVFHTSTMHLLDKNQIRIAKCLYKDQLNSNLNSFSNDRAEEVKQSDCVTLHKDGLVKAQDARNKVPLNKTKTTYQAKSAASKRSTTSPCEEKSNTMGESVAHPQHLFAEGPYVTLCDFALFYSMHSFHQNCVEKGKSPILFWDIPFVCRWYQRMWSVPNLRVCAERCGLNEVVIPEEVIQSGCSAKVKTEVKDEVKSGNTTDKTTEGNTKSLQISQLPSVRDRVAEIISKLEGCGIQITVDDLPVENVQLPWDTFPESVNPSKDVSEERARHKRQQIESIVAPVKMIAKPGDVIVDFCSGGGHVGIVLAHCLPDCHIIMVESNEESMKRAEARIQGTRLNNISFCQCNLNYFTGTFDIGVSLHACGVATDLVLGKCLTSRASFVCSPCCYGSARDSHLIKYPRSKQFLESPVTYEDYQLAGHVAEQTSRNFESKMAKQAKVCMSILDTDRAEAARELDYQVGLYSLRPASCSPKNNLLIGTPSVGSNRFLL</sequence>
<dbReference type="EnsemblMetazoa" id="XM_038200871.1">
    <property type="protein sequence ID" value="XP_038056799.1"/>
    <property type="gene ID" value="LOC119728581"/>
</dbReference>
<dbReference type="GO" id="GO:0005737">
    <property type="term" value="C:cytoplasm"/>
    <property type="evidence" value="ECO:0007669"/>
    <property type="project" value="TreeGrafter"/>
</dbReference>
<dbReference type="Proteomes" id="UP000887568">
    <property type="component" value="Unplaced"/>
</dbReference>
<dbReference type="RefSeq" id="XP_038056801.1">
    <property type="nucleotide sequence ID" value="XM_038200873.1"/>
</dbReference>
<keyword evidence="5" id="KW-1185">Reference proteome</keyword>
<name>A0A913ZZP1_PATMI</name>
<protein>
    <recommendedName>
        <fullName evidence="3">Methyltransferase domain-containing protein</fullName>
    </recommendedName>
</protein>
<dbReference type="AlphaFoldDB" id="A0A913ZZP1"/>
<organism evidence="4 5">
    <name type="scientific">Patiria miniata</name>
    <name type="common">Bat star</name>
    <name type="synonym">Asterina miniata</name>
    <dbReference type="NCBI Taxonomy" id="46514"/>
    <lineage>
        <taxon>Eukaryota</taxon>
        <taxon>Metazoa</taxon>
        <taxon>Echinodermata</taxon>
        <taxon>Eleutherozoa</taxon>
        <taxon>Asterozoa</taxon>
        <taxon>Asteroidea</taxon>
        <taxon>Valvatacea</taxon>
        <taxon>Valvatida</taxon>
        <taxon>Asterinidae</taxon>
        <taxon>Patiria</taxon>
    </lineage>
</organism>
<reference evidence="4" key="1">
    <citation type="submission" date="2022-11" db="UniProtKB">
        <authorList>
            <consortium name="EnsemblMetazoa"/>
        </authorList>
    </citation>
    <scope>IDENTIFICATION</scope>
</reference>
<feature type="domain" description="Methyltransferase" evidence="3">
    <location>
        <begin position="559"/>
        <end position="677"/>
    </location>
</feature>
<dbReference type="RefSeq" id="XP_038056802.1">
    <property type="nucleotide sequence ID" value="XM_038200874.1"/>
</dbReference>
<dbReference type="EnsemblMetazoa" id="XM_038200873.1">
    <property type="protein sequence ID" value="XP_038056801.1"/>
    <property type="gene ID" value="LOC119728581"/>
</dbReference>
<dbReference type="RefSeq" id="XP_038056799.1">
    <property type="nucleotide sequence ID" value="XM_038200871.1"/>
</dbReference>
<dbReference type="GeneID" id="119728581"/>
<proteinExistence type="inferred from homology"/>
<feature type="region of interest" description="Disordered" evidence="2">
    <location>
        <begin position="358"/>
        <end position="381"/>
    </location>
</feature>
<evidence type="ECO:0000313" key="4">
    <source>
        <dbReference type="EnsemblMetazoa" id="XP_038056800.1"/>
    </source>
</evidence>
<evidence type="ECO:0000256" key="1">
    <source>
        <dbReference type="ARBA" id="ARBA00008797"/>
    </source>
</evidence>
<dbReference type="SUPFAM" id="SSF53335">
    <property type="entry name" value="S-adenosyl-L-methionine-dependent methyltransferases"/>
    <property type="match status" value="1"/>
</dbReference>
<evidence type="ECO:0000313" key="5">
    <source>
        <dbReference type="Proteomes" id="UP000887568"/>
    </source>
</evidence>
<dbReference type="SUPFAM" id="SSF47616">
    <property type="entry name" value="GST C-terminal domain-like"/>
    <property type="match status" value="1"/>
</dbReference>
<dbReference type="FunFam" id="3.40.50.150:FF:000725">
    <property type="entry name" value="Glutathione S-transferase, C-terminal domain-containing"/>
    <property type="match status" value="1"/>
</dbReference>